<proteinExistence type="predicted"/>
<protein>
    <recommendedName>
        <fullName evidence="4">Transporter</fullName>
    </recommendedName>
</protein>
<keyword evidence="3" id="KW-1185">Reference proteome</keyword>
<keyword evidence="1" id="KW-1133">Transmembrane helix</keyword>
<gene>
    <name evidence="2" type="ORF">SAMN05444412_102229</name>
</gene>
<reference evidence="2 3" key="1">
    <citation type="submission" date="2016-10" db="EMBL/GenBank/DDBJ databases">
        <authorList>
            <person name="Varghese N."/>
            <person name="Submissions S."/>
        </authorList>
    </citation>
    <scope>NUCLEOTIDE SEQUENCE [LARGE SCALE GENOMIC DNA]</scope>
    <source>
        <strain evidence="2 3">DSM 17997</strain>
    </source>
</reference>
<dbReference type="EMBL" id="FNQC01000002">
    <property type="protein sequence ID" value="SDY68489.1"/>
    <property type="molecule type" value="Genomic_DNA"/>
</dbReference>
<dbReference type="Proteomes" id="UP000199663">
    <property type="component" value="Unassembled WGS sequence"/>
</dbReference>
<keyword evidence="1" id="KW-0472">Membrane</keyword>
<evidence type="ECO:0000313" key="2">
    <source>
        <dbReference type="EMBL" id="SDY68489.1"/>
    </source>
</evidence>
<feature type="transmembrane region" description="Helical" evidence="1">
    <location>
        <begin position="106"/>
        <end position="123"/>
    </location>
</feature>
<evidence type="ECO:0000313" key="3">
    <source>
        <dbReference type="Proteomes" id="UP000199663"/>
    </source>
</evidence>
<sequence length="167" mass="19208">MRGYDLSKCNKKRQDPFHGDLAFLFFCLKSLSYFNLKPQKAAIMREKLNASIQSLSLIIVAAGLSWVVWAGDTTMRDMLTYLIILVTFIEILSLYLVGKIYPDSHTTLKIGVIAGLLILLGIKTMLPSFFIPLTITVFALNFFYNFYTNNKRRRGTFRKKFGKKFKL</sequence>
<comment type="caution">
    <text evidence="2">The sequence shown here is derived from an EMBL/GenBank/DDBJ whole genome shotgun (WGS) entry which is preliminary data.</text>
</comment>
<evidence type="ECO:0000256" key="1">
    <source>
        <dbReference type="SAM" id="Phobius"/>
    </source>
</evidence>
<feature type="transmembrane region" description="Helical" evidence="1">
    <location>
        <begin position="48"/>
        <end position="67"/>
    </location>
</feature>
<organism evidence="2 3">
    <name type="scientific">Rhodonellum ikkaensis</name>
    <dbReference type="NCBI Taxonomy" id="336829"/>
    <lineage>
        <taxon>Bacteria</taxon>
        <taxon>Pseudomonadati</taxon>
        <taxon>Bacteroidota</taxon>
        <taxon>Cytophagia</taxon>
        <taxon>Cytophagales</taxon>
        <taxon>Cytophagaceae</taxon>
        <taxon>Rhodonellum</taxon>
    </lineage>
</organism>
<feature type="transmembrane region" description="Helical" evidence="1">
    <location>
        <begin position="79"/>
        <end position="97"/>
    </location>
</feature>
<name>A0A1H3LWR9_9BACT</name>
<keyword evidence="1" id="KW-0812">Transmembrane</keyword>
<accession>A0A1H3LWR9</accession>
<evidence type="ECO:0008006" key="4">
    <source>
        <dbReference type="Google" id="ProtNLM"/>
    </source>
</evidence>
<feature type="transmembrane region" description="Helical" evidence="1">
    <location>
        <begin position="129"/>
        <end position="147"/>
    </location>
</feature>